<proteinExistence type="predicted"/>
<dbReference type="KEGG" id="ttc:FOKN1_0262"/>
<evidence type="ECO:0000313" key="2">
    <source>
        <dbReference type="Proteomes" id="UP000218765"/>
    </source>
</evidence>
<dbReference type="EMBL" id="AP018052">
    <property type="protein sequence ID" value="BAZ92666.1"/>
    <property type="molecule type" value="Genomic_DNA"/>
</dbReference>
<reference evidence="1 2" key="1">
    <citation type="submission" date="2017-05" db="EMBL/GenBank/DDBJ databases">
        <title>Thiocyanate degradation by Thiohalobacter thiocyanaticus FOKN1.</title>
        <authorList>
            <person name="Oshiki M."/>
            <person name="Fukushima T."/>
            <person name="Kawano S."/>
            <person name="Nakagawa J."/>
        </authorList>
    </citation>
    <scope>NUCLEOTIDE SEQUENCE [LARGE SCALE GENOMIC DNA]</scope>
    <source>
        <strain evidence="1 2">FOKN1</strain>
    </source>
</reference>
<dbReference type="GO" id="GO:0004812">
    <property type="term" value="F:aminoacyl-tRNA ligase activity"/>
    <property type="evidence" value="ECO:0007669"/>
    <property type="project" value="UniProtKB-KW"/>
</dbReference>
<evidence type="ECO:0000313" key="1">
    <source>
        <dbReference type="EMBL" id="BAZ92666.1"/>
    </source>
</evidence>
<keyword evidence="1" id="KW-0030">Aminoacyl-tRNA synthetase</keyword>
<keyword evidence="1" id="KW-0436">Ligase</keyword>
<keyword evidence="2" id="KW-1185">Reference proteome</keyword>
<sequence>MRLGFCVSLDPRNLACTSFDPTYTRVMNDETTERKEKRRSLSMHDGIAPWCDCCSCEAEPYWQAVAEELGIDLGSDYADTDNHDT</sequence>
<protein>
    <submittedName>
        <fullName evidence="1">Prolyl-tRNA synthetase</fullName>
    </submittedName>
</protein>
<gene>
    <name evidence="1" type="ORF">FOKN1_0262</name>
</gene>
<dbReference type="AlphaFoldDB" id="A0A1Z4VM20"/>
<name>A0A1Z4VM20_9GAMM</name>
<dbReference type="Proteomes" id="UP000218765">
    <property type="component" value="Chromosome"/>
</dbReference>
<organism evidence="1 2">
    <name type="scientific">Thiohalobacter thiocyanaticus</name>
    <dbReference type="NCBI Taxonomy" id="585455"/>
    <lineage>
        <taxon>Bacteria</taxon>
        <taxon>Pseudomonadati</taxon>
        <taxon>Pseudomonadota</taxon>
        <taxon>Gammaproteobacteria</taxon>
        <taxon>Thiohalobacterales</taxon>
        <taxon>Thiohalobacteraceae</taxon>
        <taxon>Thiohalobacter</taxon>
    </lineage>
</organism>
<accession>A0A1Z4VM20</accession>